<dbReference type="EMBL" id="MNCJ02000332">
    <property type="protein sequence ID" value="KAF5754537.1"/>
    <property type="molecule type" value="Genomic_DNA"/>
</dbReference>
<feature type="transmembrane region" description="Helical" evidence="1">
    <location>
        <begin position="36"/>
        <end position="59"/>
    </location>
</feature>
<keyword evidence="1" id="KW-1133">Transmembrane helix</keyword>
<dbReference type="Gramene" id="mRNA:HanXRQr2_Chr17g0792401">
    <property type="protein sequence ID" value="CDS:HanXRQr2_Chr17g0792401.1"/>
    <property type="gene ID" value="HanXRQr2_Chr17g0792401"/>
</dbReference>
<dbReference type="Proteomes" id="UP000215914">
    <property type="component" value="Unassembled WGS sequence"/>
</dbReference>
<protein>
    <submittedName>
        <fullName evidence="2">Uncharacterized protein</fullName>
    </submittedName>
</protein>
<gene>
    <name evidence="2" type="ORF">HanXRQr2_Chr17g0792401</name>
</gene>
<keyword evidence="3" id="KW-1185">Reference proteome</keyword>
<reference evidence="2" key="1">
    <citation type="journal article" date="2017" name="Nature">
        <title>The sunflower genome provides insights into oil metabolism, flowering and Asterid evolution.</title>
        <authorList>
            <person name="Badouin H."/>
            <person name="Gouzy J."/>
            <person name="Grassa C.J."/>
            <person name="Murat F."/>
            <person name="Staton S.E."/>
            <person name="Cottret L."/>
            <person name="Lelandais-Briere C."/>
            <person name="Owens G.L."/>
            <person name="Carrere S."/>
            <person name="Mayjonade B."/>
            <person name="Legrand L."/>
            <person name="Gill N."/>
            <person name="Kane N.C."/>
            <person name="Bowers J.E."/>
            <person name="Hubner S."/>
            <person name="Bellec A."/>
            <person name="Berard A."/>
            <person name="Berges H."/>
            <person name="Blanchet N."/>
            <person name="Boniface M.C."/>
            <person name="Brunel D."/>
            <person name="Catrice O."/>
            <person name="Chaidir N."/>
            <person name="Claudel C."/>
            <person name="Donnadieu C."/>
            <person name="Faraut T."/>
            <person name="Fievet G."/>
            <person name="Helmstetter N."/>
            <person name="King M."/>
            <person name="Knapp S.J."/>
            <person name="Lai Z."/>
            <person name="Le Paslier M.C."/>
            <person name="Lippi Y."/>
            <person name="Lorenzon L."/>
            <person name="Mandel J.R."/>
            <person name="Marage G."/>
            <person name="Marchand G."/>
            <person name="Marquand E."/>
            <person name="Bret-Mestries E."/>
            <person name="Morien E."/>
            <person name="Nambeesan S."/>
            <person name="Nguyen T."/>
            <person name="Pegot-Espagnet P."/>
            <person name="Pouilly N."/>
            <person name="Raftis F."/>
            <person name="Sallet E."/>
            <person name="Schiex T."/>
            <person name="Thomas J."/>
            <person name="Vandecasteele C."/>
            <person name="Vares D."/>
            <person name="Vear F."/>
            <person name="Vautrin S."/>
            <person name="Crespi M."/>
            <person name="Mangin B."/>
            <person name="Burke J.M."/>
            <person name="Salse J."/>
            <person name="Munos S."/>
            <person name="Vincourt P."/>
            <person name="Rieseberg L.H."/>
            <person name="Langlade N.B."/>
        </authorList>
    </citation>
    <scope>NUCLEOTIDE SEQUENCE</scope>
    <source>
        <tissue evidence="2">Leaves</tissue>
    </source>
</reference>
<evidence type="ECO:0000313" key="2">
    <source>
        <dbReference type="EMBL" id="KAF5754537.1"/>
    </source>
</evidence>
<sequence>MTSAVMDEIKESWWATKMLKIRSIRSTNWAASVGSILARLCCQLVLGPFCCIVFSFCFVSSTVMSSNSISDKLLSSLIEKSAGSVTSTRPHLSTASPQVSLTLCTCRFLHFAKL</sequence>
<dbReference type="AlphaFoldDB" id="A0A9K3DFG3"/>
<comment type="caution">
    <text evidence="2">The sequence shown here is derived from an EMBL/GenBank/DDBJ whole genome shotgun (WGS) entry which is preliminary data.</text>
</comment>
<evidence type="ECO:0000256" key="1">
    <source>
        <dbReference type="SAM" id="Phobius"/>
    </source>
</evidence>
<reference evidence="2" key="2">
    <citation type="submission" date="2020-06" db="EMBL/GenBank/DDBJ databases">
        <title>Helianthus annuus Genome sequencing and assembly Release 2.</title>
        <authorList>
            <person name="Gouzy J."/>
            <person name="Langlade N."/>
            <person name="Munos S."/>
        </authorList>
    </citation>
    <scope>NUCLEOTIDE SEQUENCE</scope>
    <source>
        <tissue evidence="2">Leaves</tissue>
    </source>
</reference>
<proteinExistence type="predicted"/>
<keyword evidence="1" id="KW-0472">Membrane</keyword>
<accession>A0A9K3DFG3</accession>
<evidence type="ECO:0000313" key="3">
    <source>
        <dbReference type="Proteomes" id="UP000215914"/>
    </source>
</evidence>
<name>A0A9K3DFG3_HELAN</name>
<keyword evidence="1" id="KW-0812">Transmembrane</keyword>
<organism evidence="2 3">
    <name type="scientific">Helianthus annuus</name>
    <name type="common">Common sunflower</name>
    <dbReference type="NCBI Taxonomy" id="4232"/>
    <lineage>
        <taxon>Eukaryota</taxon>
        <taxon>Viridiplantae</taxon>
        <taxon>Streptophyta</taxon>
        <taxon>Embryophyta</taxon>
        <taxon>Tracheophyta</taxon>
        <taxon>Spermatophyta</taxon>
        <taxon>Magnoliopsida</taxon>
        <taxon>eudicotyledons</taxon>
        <taxon>Gunneridae</taxon>
        <taxon>Pentapetalae</taxon>
        <taxon>asterids</taxon>
        <taxon>campanulids</taxon>
        <taxon>Asterales</taxon>
        <taxon>Asteraceae</taxon>
        <taxon>Asteroideae</taxon>
        <taxon>Heliantheae alliance</taxon>
        <taxon>Heliantheae</taxon>
        <taxon>Helianthus</taxon>
    </lineage>
</organism>